<dbReference type="EMBL" id="LR796453">
    <property type="protein sequence ID" value="CAB4145532.1"/>
    <property type="molecule type" value="Genomic_DNA"/>
</dbReference>
<protein>
    <submittedName>
        <fullName evidence="3">Uncharacterized protein</fullName>
    </submittedName>
</protein>
<dbReference type="EMBL" id="LR796931">
    <property type="protein sequence ID" value="CAB4176652.1"/>
    <property type="molecule type" value="Genomic_DNA"/>
</dbReference>
<dbReference type="EMBL" id="LR797169">
    <property type="protein sequence ID" value="CAB4191453.1"/>
    <property type="molecule type" value="Genomic_DNA"/>
</dbReference>
<dbReference type="EMBL" id="LR797535">
    <property type="protein sequence ID" value="CAB4223220.1"/>
    <property type="molecule type" value="Genomic_DNA"/>
</dbReference>
<sequence>MSLPNIRVFIRPAGSFVADGNAVLGSTDLGLLVNGGTPFILGPSSAAFVELSDTVTACSIRRGRTRVTDTFEAGSATVRLVDKDGRFNPDNTTSDLYDPVTGTSYVLPLRQFRIVADIDGDSYELFNGYSNRFTYDYEVGYDPTFVTIEAVDAFRILNISTVEVLSTTTSGELSGTRISQILADLGVPSTLRDISAGNTTLTADNESLRTGLEAIQVIEATELGAFFMSAGGKYIFRGRQDTQQLAGGLVTTPLVFDETSGIPFLAITQSFDDEQIYNKVTVTGSEINDQEVTDATSVTDFFLRSLVRSGTLLETDEEALDMANLLLGSKRRPSLIIDSIGLSVTALSIPNQVSVVQAELLDPITLTKDYAGTALQRTLTIQGVDHTITPNDWSMVLSLAEPLGGDALILDSATSGILDSNLVSY</sequence>
<name>A0A6J5R3Z2_9CAUD</name>
<evidence type="ECO:0000313" key="4">
    <source>
        <dbReference type="EMBL" id="CAB4223220.1"/>
    </source>
</evidence>
<gene>
    <name evidence="3" type="ORF">UFOVP1219_51</name>
    <name evidence="4" type="ORF">UFOVP1671_26</name>
    <name evidence="5" type="ORF">UFOVP358_7</name>
    <name evidence="1" type="ORF">UFOVP476_23</name>
    <name evidence="2" type="ORF">UFOVP986_52</name>
</gene>
<evidence type="ECO:0000313" key="5">
    <source>
        <dbReference type="EMBL" id="CAB5220487.1"/>
    </source>
</evidence>
<evidence type="ECO:0000313" key="3">
    <source>
        <dbReference type="EMBL" id="CAB4191453.1"/>
    </source>
</evidence>
<accession>A0A6J5R3Z2</accession>
<evidence type="ECO:0000313" key="1">
    <source>
        <dbReference type="EMBL" id="CAB4145532.1"/>
    </source>
</evidence>
<evidence type="ECO:0000313" key="2">
    <source>
        <dbReference type="EMBL" id="CAB4176652.1"/>
    </source>
</evidence>
<organism evidence="3">
    <name type="scientific">uncultured Caudovirales phage</name>
    <dbReference type="NCBI Taxonomy" id="2100421"/>
    <lineage>
        <taxon>Viruses</taxon>
        <taxon>Duplodnaviria</taxon>
        <taxon>Heunggongvirae</taxon>
        <taxon>Uroviricota</taxon>
        <taxon>Caudoviricetes</taxon>
        <taxon>Peduoviridae</taxon>
        <taxon>Maltschvirus</taxon>
        <taxon>Maltschvirus maltsch</taxon>
    </lineage>
</organism>
<reference evidence="3" key="1">
    <citation type="submission" date="2020-05" db="EMBL/GenBank/DDBJ databases">
        <authorList>
            <person name="Chiriac C."/>
            <person name="Salcher M."/>
            <person name="Ghai R."/>
            <person name="Kavagutti S V."/>
        </authorList>
    </citation>
    <scope>NUCLEOTIDE SEQUENCE</scope>
</reference>
<dbReference type="EMBL" id="LR798290">
    <property type="protein sequence ID" value="CAB5220487.1"/>
    <property type="molecule type" value="Genomic_DNA"/>
</dbReference>
<proteinExistence type="predicted"/>